<name>A0A328ERQ3_9CHLR</name>
<sequence length="50" mass="5467">MATFMTTLMMVGVVTLPLEIRYFGKRVAITRNLLNFVAAIIIGLVVGVVL</sequence>
<protein>
    <recommendedName>
        <fullName evidence="6">Permease</fullName>
    </recommendedName>
</protein>
<dbReference type="Proteomes" id="UP000249146">
    <property type="component" value="Unassembled WGS sequence"/>
</dbReference>
<comment type="caution">
    <text evidence="3">The sequence shown here is derived from an EMBL/GenBank/DDBJ whole genome shotgun (WGS) entry which is preliminary data.</text>
</comment>
<evidence type="ECO:0000313" key="4">
    <source>
        <dbReference type="Proteomes" id="UP000248786"/>
    </source>
</evidence>
<gene>
    <name evidence="3" type="ORF">C1G86_1545</name>
    <name evidence="2" type="ORF">C1G87_1580</name>
</gene>
<dbReference type="EMBL" id="QGLC01000025">
    <property type="protein sequence ID" value="RAL68816.1"/>
    <property type="molecule type" value="Genomic_DNA"/>
</dbReference>
<organism evidence="3 4">
    <name type="scientific">Dehalococcoides mccartyi</name>
    <dbReference type="NCBI Taxonomy" id="61435"/>
    <lineage>
        <taxon>Bacteria</taxon>
        <taxon>Bacillati</taxon>
        <taxon>Chloroflexota</taxon>
        <taxon>Dehalococcoidia</taxon>
        <taxon>Dehalococcoidales</taxon>
        <taxon>Dehalococcoidaceae</taxon>
        <taxon>Dehalococcoides</taxon>
    </lineage>
</organism>
<feature type="transmembrane region" description="Helical" evidence="1">
    <location>
        <begin position="33"/>
        <end position="49"/>
    </location>
</feature>
<evidence type="ECO:0000313" key="5">
    <source>
        <dbReference type="Proteomes" id="UP000249146"/>
    </source>
</evidence>
<dbReference type="Proteomes" id="UP000248786">
    <property type="component" value="Unassembled WGS sequence"/>
</dbReference>
<evidence type="ECO:0000256" key="1">
    <source>
        <dbReference type="SAM" id="Phobius"/>
    </source>
</evidence>
<reference evidence="4 5" key="1">
    <citation type="submission" date="2018-05" db="EMBL/GenBank/DDBJ databases">
        <title>Draft genome sequences of Dehalococcoides mccartyi strains RC and KS.</title>
        <authorList>
            <person name="Higgins S.A."/>
            <person name="Padilla-Crespo E."/>
            <person name="Loeffler F.E."/>
        </authorList>
    </citation>
    <scope>NUCLEOTIDE SEQUENCE [LARGE SCALE GENOMIC DNA]</scope>
    <source>
        <strain evidence="3 4">KS</strain>
        <strain evidence="2 5">RC</strain>
    </source>
</reference>
<evidence type="ECO:0000313" key="2">
    <source>
        <dbReference type="EMBL" id="RAL68816.1"/>
    </source>
</evidence>
<evidence type="ECO:0008006" key="6">
    <source>
        <dbReference type="Google" id="ProtNLM"/>
    </source>
</evidence>
<evidence type="ECO:0000313" key="3">
    <source>
        <dbReference type="EMBL" id="RAL70021.1"/>
    </source>
</evidence>
<keyword evidence="1" id="KW-1133">Transmembrane helix</keyword>
<proteinExistence type="predicted"/>
<keyword evidence="1" id="KW-0472">Membrane</keyword>
<accession>A0A328ERQ3</accession>
<dbReference type="AlphaFoldDB" id="A0A328ERQ3"/>
<keyword evidence="1" id="KW-0812">Transmembrane</keyword>
<dbReference type="EMBL" id="QGLD01000018">
    <property type="protein sequence ID" value="RAL70021.1"/>
    <property type="molecule type" value="Genomic_DNA"/>
</dbReference>